<dbReference type="WBParaSite" id="TASK_0000724801-mRNA-1">
    <property type="protein sequence ID" value="TASK_0000724801-mRNA-1"/>
    <property type="gene ID" value="TASK_0000724801"/>
</dbReference>
<name>A0A0R3W9U0_TAEAS</name>
<dbReference type="Gene3D" id="6.20.130.20">
    <property type="entry name" value="Mitochondrial ribosomal protein L55"/>
    <property type="match status" value="1"/>
</dbReference>
<proteinExistence type="predicted"/>
<dbReference type="GO" id="GO:0005762">
    <property type="term" value="C:mitochondrial large ribosomal subunit"/>
    <property type="evidence" value="ECO:0007669"/>
    <property type="project" value="InterPro"/>
</dbReference>
<dbReference type="OrthoDB" id="9986315at2759"/>
<dbReference type="Pfam" id="PF09776">
    <property type="entry name" value="Mitoc_L55"/>
    <property type="match status" value="1"/>
</dbReference>
<evidence type="ECO:0000313" key="2">
    <source>
        <dbReference type="Proteomes" id="UP000282613"/>
    </source>
</evidence>
<dbReference type="PANTHER" id="PTHR34095:SF1">
    <property type="entry name" value="LARGE RIBOSOMAL SUBUNIT PROTEIN ML55"/>
    <property type="match status" value="1"/>
</dbReference>
<accession>A0A0R3W9U0</accession>
<organism evidence="3">
    <name type="scientific">Taenia asiatica</name>
    <name type="common">Asian tapeworm</name>
    <dbReference type="NCBI Taxonomy" id="60517"/>
    <lineage>
        <taxon>Eukaryota</taxon>
        <taxon>Metazoa</taxon>
        <taxon>Spiralia</taxon>
        <taxon>Lophotrochozoa</taxon>
        <taxon>Platyhelminthes</taxon>
        <taxon>Cestoda</taxon>
        <taxon>Eucestoda</taxon>
        <taxon>Cyclophyllidea</taxon>
        <taxon>Taeniidae</taxon>
        <taxon>Taenia</taxon>
    </lineage>
</organism>
<dbReference type="EMBL" id="UYRS01018593">
    <property type="protein sequence ID" value="VDK38083.1"/>
    <property type="molecule type" value="Genomic_DNA"/>
</dbReference>
<dbReference type="InterPro" id="IPR018615">
    <property type="entry name" value="Ribosomal_mL55"/>
</dbReference>
<keyword evidence="2" id="KW-1185">Reference proteome</keyword>
<sequence length="122" mass="14612">MALQVSSLRTLFRPLHFFCTKVPYYPSSTRVCLTRVNRELYGRMYPVHLALPNGATIRIRYREPRQVLQLPLDLDECDEEERTRRLLRRKPRERLELQEDIGFEDSFDATAYDFLWSKSKSK</sequence>
<reference evidence="1 2" key="2">
    <citation type="submission" date="2018-11" db="EMBL/GenBank/DDBJ databases">
        <authorList>
            <consortium name="Pathogen Informatics"/>
        </authorList>
    </citation>
    <scope>NUCLEOTIDE SEQUENCE [LARGE SCALE GENOMIC DNA]</scope>
</reference>
<dbReference type="Proteomes" id="UP000282613">
    <property type="component" value="Unassembled WGS sequence"/>
</dbReference>
<evidence type="ECO:0000313" key="1">
    <source>
        <dbReference type="EMBL" id="VDK38083.1"/>
    </source>
</evidence>
<dbReference type="GO" id="GO:0006412">
    <property type="term" value="P:translation"/>
    <property type="evidence" value="ECO:0007669"/>
    <property type="project" value="TreeGrafter"/>
</dbReference>
<dbReference type="PANTHER" id="PTHR34095">
    <property type="entry name" value="39S RIBOSOMAL PROTEIN L55, MITOCHONDRIAL"/>
    <property type="match status" value="1"/>
</dbReference>
<dbReference type="InterPro" id="IPR044884">
    <property type="entry name" value="Ribosomal_mL55_sf"/>
</dbReference>
<dbReference type="GO" id="GO:0003735">
    <property type="term" value="F:structural constituent of ribosome"/>
    <property type="evidence" value="ECO:0007669"/>
    <property type="project" value="InterPro"/>
</dbReference>
<dbReference type="STRING" id="60517.A0A0R3W9U0"/>
<evidence type="ECO:0000313" key="3">
    <source>
        <dbReference type="WBParaSite" id="TASK_0000724801-mRNA-1"/>
    </source>
</evidence>
<reference evidence="3" key="1">
    <citation type="submission" date="2017-02" db="UniProtKB">
        <authorList>
            <consortium name="WormBaseParasite"/>
        </authorList>
    </citation>
    <scope>IDENTIFICATION</scope>
</reference>
<protein>
    <submittedName>
        <fullName evidence="3">39S ribosomal protein L55, mitochondrial</fullName>
    </submittedName>
</protein>
<dbReference type="AlphaFoldDB" id="A0A0R3W9U0"/>
<gene>
    <name evidence="1" type="ORF">TASK_LOCUS7249</name>
</gene>